<dbReference type="GO" id="GO:0000126">
    <property type="term" value="C:transcription factor TFIIIB complex"/>
    <property type="evidence" value="ECO:0007669"/>
    <property type="project" value="TreeGrafter"/>
</dbReference>
<gene>
    <name evidence="3" type="ORF">F2Q68_00039417</name>
</gene>
<name>A0A8S9MM41_BRACR</name>
<reference evidence="3" key="1">
    <citation type="submission" date="2019-12" db="EMBL/GenBank/DDBJ databases">
        <title>Genome sequencing and annotation of Brassica cretica.</title>
        <authorList>
            <person name="Studholme D.J."/>
            <person name="Sarris P.F."/>
        </authorList>
    </citation>
    <scope>NUCLEOTIDE SEQUENCE</scope>
    <source>
        <strain evidence="3">PFS-001/15</strain>
        <tissue evidence="3">Leaf</tissue>
    </source>
</reference>
<dbReference type="GO" id="GO:0000995">
    <property type="term" value="F:RNA polymerase III general transcription initiation factor activity"/>
    <property type="evidence" value="ECO:0007669"/>
    <property type="project" value="TreeGrafter"/>
</dbReference>
<dbReference type="AlphaFoldDB" id="A0A8S9MM41"/>
<dbReference type="Proteomes" id="UP000712281">
    <property type="component" value="Unassembled WGS sequence"/>
</dbReference>
<evidence type="ECO:0000256" key="1">
    <source>
        <dbReference type="ARBA" id="ARBA00023015"/>
    </source>
</evidence>
<evidence type="ECO:0000313" key="3">
    <source>
        <dbReference type="EMBL" id="KAF2619238.1"/>
    </source>
</evidence>
<dbReference type="GO" id="GO:0070897">
    <property type="term" value="P:transcription preinitiation complex assembly"/>
    <property type="evidence" value="ECO:0007669"/>
    <property type="project" value="InterPro"/>
</dbReference>
<organism evidence="3 4">
    <name type="scientific">Brassica cretica</name>
    <name type="common">Mustard</name>
    <dbReference type="NCBI Taxonomy" id="69181"/>
    <lineage>
        <taxon>Eukaryota</taxon>
        <taxon>Viridiplantae</taxon>
        <taxon>Streptophyta</taxon>
        <taxon>Embryophyta</taxon>
        <taxon>Tracheophyta</taxon>
        <taxon>Spermatophyta</taxon>
        <taxon>Magnoliopsida</taxon>
        <taxon>eudicotyledons</taxon>
        <taxon>Gunneridae</taxon>
        <taxon>Pentapetalae</taxon>
        <taxon>rosids</taxon>
        <taxon>malvids</taxon>
        <taxon>Brassicales</taxon>
        <taxon>Brassicaceae</taxon>
        <taxon>Brassiceae</taxon>
        <taxon>Brassica</taxon>
    </lineage>
</organism>
<dbReference type="PANTHER" id="PTHR11618">
    <property type="entry name" value="TRANSCRIPTION INITIATION FACTOR IIB-RELATED"/>
    <property type="match status" value="1"/>
</dbReference>
<evidence type="ECO:0000256" key="2">
    <source>
        <dbReference type="ARBA" id="ARBA00023163"/>
    </source>
</evidence>
<protein>
    <submittedName>
        <fullName evidence="3">Uncharacterized protein</fullName>
    </submittedName>
</protein>
<evidence type="ECO:0000313" key="4">
    <source>
        <dbReference type="Proteomes" id="UP000712281"/>
    </source>
</evidence>
<keyword evidence="2" id="KW-0804">Transcription</keyword>
<sequence length="161" mass="18089">MVWCNHCAKKVDGFRPEGGALACNKCGRISENFNFSDEVTFIKNAAGQSQASGNIVRSVQSGITSCRARRSRIAKDELMNSRDALQIGEDRDDVVNMASRLFDGIMKQLFLCFERHRISFFLVQLTHAVADVTDFRCSVFSLKLQPVEKSLRVLEMKGCFV</sequence>
<dbReference type="GO" id="GO:0097550">
    <property type="term" value="C:transcription preinitiation complex"/>
    <property type="evidence" value="ECO:0007669"/>
    <property type="project" value="TreeGrafter"/>
</dbReference>
<dbReference type="GO" id="GO:0001006">
    <property type="term" value="F:RNA polymerase III type 3 promoter sequence-specific DNA binding"/>
    <property type="evidence" value="ECO:0007669"/>
    <property type="project" value="TreeGrafter"/>
</dbReference>
<accession>A0A8S9MM41</accession>
<dbReference type="EMBL" id="QGKW02000007">
    <property type="protein sequence ID" value="KAF2619238.1"/>
    <property type="molecule type" value="Genomic_DNA"/>
</dbReference>
<dbReference type="InterPro" id="IPR000812">
    <property type="entry name" value="TFIIB"/>
</dbReference>
<proteinExistence type="predicted"/>
<dbReference type="PANTHER" id="PTHR11618:SF64">
    <property type="entry name" value="TRANSCRIPTION FACTOR TFIIB CYCLIN-LIKE DOMAIN-CONTAINING PROTEIN"/>
    <property type="match status" value="1"/>
</dbReference>
<dbReference type="GO" id="GO:0005634">
    <property type="term" value="C:nucleus"/>
    <property type="evidence" value="ECO:0007669"/>
    <property type="project" value="TreeGrafter"/>
</dbReference>
<comment type="caution">
    <text evidence="3">The sequence shown here is derived from an EMBL/GenBank/DDBJ whole genome shotgun (WGS) entry which is preliminary data.</text>
</comment>
<keyword evidence="1" id="KW-0805">Transcription regulation</keyword>